<keyword evidence="1" id="KW-0812">Transmembrane</keyword>
<keyword evidence="1" id="KW-1133">Transmembrane helix</keyword>
<accession>A0A3B0YIP1</accession>
<feature type="transmembrane region" description="Helical" evidence="1">
    <location>
        <begin position="6"/>
        <end position="23"/>
    </location>
</feature>
<gene>
    <name evidence="2" type="ORF">MNBD_GAMMA14-1265</name>
</gene>
<feature type="transmembrane region" description="Helical" evidence="1">
    <location>
        <begin position="95"/>
        <end position="117"/>
    </location>
</feature>
<sequence>MLIGLLVIWLVTALGLWLVTLMVSGVRTRSAGDLLIAALVLGTINAFIRPLLWILTLPLTVFTFGLFALLINALMIKVTASIVSGFEVDRFSDALLAAVIMALLAIAGFIFMQWFMFDAVFWMQPGPGGHMGFGI</sequence>
<dbReference type="PANTHER" id="PTHR37309:SF1">
    <property type="entry name" value="SLR0284 PROTEIN"/>
    <property type="match status" value="1"/>
</dbReference>
<evidence type="ECO:0000313" key="2">
    <source>
        <dbReference type="EMBL" id="VAW80828.1"/>
    </source>
</evidence>
<evidence type="ECO:0008006" key="3">
    <source>
        <dbReference type="Google" id="ProtNLM"/>
    </source>
</evidence>
<protein>
    <recommendedName>
        <fullName evidence="3">Phage holin family protein</fullName>
    </recommendedName>
</protein>
<evidence type="ECO:0000256" key="1">
    <source>
        <dbReference type="SAM" id="Phobius"/>
    </source>
</evidence>
<organism evidence="2">
    <name type="scientific">hydrothermal vent metagenome</name>
    <dbReference type="NCBI Taxonomy" id="652676"/>
    <lineage>
        <taxon>unclassified sequences</taxon>
        <taxon>metagenomes</taxon>
        <taxon>ecological metagenomes</taxon>
    </lineage>
</organism>
<keyword evidence="1" id="KW-0472">Membrane</keyword>
<dbReference type="PANTHER" id="PTHR37309">
    <property type="entry name" value="SLR0284 PROTEIN"/>
    <property type="match status" value="1"/>
</dbReference>
<name>A0A3B0YIP1_9ZZZZ</name>
<dbReference type="EMBL" id="UOFM01000370">
    <property type="protein sequence ID" value="VAW80828.1"/>
    <property type="molecule type" value="Genomic_DNA"/>
</dbReference>
<dbReference type="Pfam" id="PF04020">
    <property type="entry name" value="Phage_holin_4_2"/>
    <property type="match status" value="1"/>
</dbReference>
<proteinExistence type="predicted"/>
<feature type="transmembrane region" description="Helical" evidence="1">
    <location>
        <begin position="61"/>
        <end position="83"/>
    </location>
</feature>
<dbReference type="AlphaFoldDB" id="A0A3B0YIP1"/>
<feature type="transmembrane region" description="Helical" evidence="1">
    <location>
        <begin position="35"/>
        <end position="55"/>
    </location>
</feature>
<dbReference type="InterPro" id="IPR007165">
    <property type="entry name" value="Phage_holin_4_2"/>
</dbReference>
<reference evidence="2" key="1">
    <citation type="submission" date="2018-06" db="EMBL/GenBank/DDBJ databases">
        <authorList>
            <person name="Zhirakovskaya E."/>
        </authorList>
    </citation>
    <scope>NUCLEOTIDE SEQUENCE</scope>
</reference>